<dbReference type="Gene3D" id="3.40.50.1820">
    <property type="entry name" value="alpha/beta hydrolase"/>
    <property type="match status" value="1"/>
</dbReference>
<dbReference type="EMBL" id="LNYO01000013">
    <property type="protein sequence ID" value="KTD36320.1"/>
    <property type="molecule type" value="Genomic_DNA"/>
</dbReference>
<dbReference type="InterPro" id="IPR000073">
    <property type="entry name" value="AB_hydrolase_1"/>
</dbReference>
<evidence type="ECO:0000259" key="1">
    <source>
        <dbReference type="Pfam" id="PF00561"/>
    </source>
</evidence>
<sequence length="286" mass="32094">MTANLSYLILKDGRKLGFAEYGFNDGFPLLFFHGLPGSRLEAGKLHAAALKLHLRLIGIDRPGMGLSSPQSNRTLLDWPNDVKEFATTLNLKTFSILGHSGGAPYIAACAYHIPELLHKAVLVSGIAPLTYPEAISSLSRSQKQMNWVIRYCPILMKIMMKMSCKALENPKRLKLMLQQLPEVDAKLFKNADYIESMLLALKEAFRQNVAGVLDDFKLLFKPWGFDLETIRCPFVVWQGGKDQQAPVKHAEIYSRQIPQANYVLLPEEGHISILHNYSEQILTSAL</sequence>
<dbReference type="AlphaFoldDB" id="A0A0W0WVH1"/>
<dbReference type="EC" id="1.11.1.10" evidence="2"/>
<dbReference type="PANTHER" id="PTHR45763">
    <property type="entry name" value="HYDROLASE, ALPHA/BETA FOLD FAMILY PROTEIN, EXPRESSED-RELATED"/>
    <property type="match status" value="1"/>
</dbReference>
<dbReference type="OrthoDB" id="9779853at2"/>
<accession>A0A0W0WVH1</accession>
<dbReference type="STRING" id="45070.Lnau_1304"/>
<dbReference type="PANTHER" id="PTHR45763:SF46">
    <property type="entry name" value="AB HYDROLASE-1 DOMAIN-CONTAINING PROTEIN"/>
    <property type="match status" value="1"/>
</dbReference>
<name>A0A0W0WVH1_9GAMM</name>
<dbReference type="Pfam" id="PF00561">
    <property type="entry name" value="Abhydrolase_1"/>
    <property type="match status" value="1"/>
</dbReference>
<keyword evidence="2" id="KW-0560">Oxidoreductase</keyword>
<dbReference type="SUPFAM" id="SSF53474">
    <property type="entry name" value="alpha/beta-Hydrolases"/>
    <property type="match status" value="1"/>
</dbReference>
<protein>
    <submittedName>
        <fullName evidence="2">Chloroperoxidase</fullName>
        <ecNumber evidence="2">1.11.1.10</ecNumber>
    </submittedName>
</protein>
<keyword evidence="3" id="KW-1185">Reference proteome</keyword>
<dbReference type="PATRIC" id="fig|45070.6.peg.1370"/>
<evidence type="ECO:0000313" key="2">
    <source>
        <dbReference type="EMBL" id="KTD36320.1"/>
    </source>
</evidence>
<evidence type="ECO:0000313" key="3">
    <source>
        <dbReference type="Proteomes" id="UP000054725"/>
    </source>
</evidence>
<keyword evidence="2" id="KW-0575">Peroxidase</keyword>
<dbReference type="Proteomes" id="UP000054725">
    <property type="component" value="Unassembled WGS sequence"/>
</dbReference>
<organism evidence="2 3">
    <name type="scientific">Legionella nautarum</name>
    <dbReference type="NCBI Taxonomy" id="45070"/>
    <lineage>
        <taxon>Bacteria</taxon>
        <taxon>Pseudomonadati</taxon>
        <taxon>Pseudomonadota</taxon>
        <taxon>Gammaproteobacteria</taxon>
        <taxon>Legionellales</taxon>
        <taxon>Legionellaceae</taxon>
        <taxon>Legionella</taxon>
    </lineage>
</organism>
<dbReference type="InterPro" id="IPR029058">
    <property type="entry name" value="AB_hydrolase_fold"/>
</dbReference>
<feature type="domain" description="AB hydrolase-1" evidence="1">
    <location>
        <begin position="28"/>
        <end position="134"/>
    </location>
</feature>
<gene>
    <name evidence="2" type="primary">cpo_2</name>
    <name evidence="2" type="ORF">Lnau_1304</name>
</gene>
<comment type="caution">
    <text evidence="2">The sequence shown here is derived from an EMBL/GenBank/DDBJ whole genome shotgun (WGS) entry which is preliminary data.</text>
</comment>
<dbReference type="RefSeq" id="WP_058504330.1">
    <property type="nucleotide sequence ID" value="NZ_CAAAIF010000001.1"/>
</dbReference>
<proteinExistence type="predicted"/>
<reference evidence="2 3" key="1">
    <citation type="submission" date="2015-11" db="EMBL/GenBank/DDBJ databases">
        <title>Genomic analysis of 38 Legionella species identifies large and diverse effector repertoires.</title>
        <authorList>
            <person name="Burstein D."/>
            <person name="Amaro F."/>
            <person name="Zusman T."/>
            <person name="Lifshitz Z."/>
            <person name="Cohen O."/>
            <person name="Gilbert J.A."/>
            <person name="Pupko T."/>
            <person name="Shuman H.A."/>
            <person name="Segal G."/>
        </authorList>
    </citation>
    <scope>NUCLEOTIDE SEQUENCE [LARGE SCALE GENOMIC DNA]</scope>
    <source>
        <strain evidence="2 3">ATCC 49506</strain>
    </source>
</reference>
<dbReference type="GO" id="GO:0016691">
    <property type="term" value="F:chloride peroxidase activity"/>
    <property type="evidence" value="ECO:0007669"/>
    <property type="project" value="UniProtKB-EC"/>
</dbReference>